<proteinExistence type="predicted"/>
<evidence type="ECO:0000313" key="1">
    <source>
        <dbReference type="EMBL" id="TGY96228.1"/>
    </source>
</evidence>
<gene>
    <name evidence="1" type="ORF">E5329_11205</name>
</gene>
<evidence type="ECO:0000313" key="2">
    <source>
        <dbReference type="Proteomes" id="UP000304953"/>
    </source>
</evidence>
<organism evidence="1 2">
    <name type="scientific">Petralouisia muris</name>
    <dbReference type="NCBI Taxonomy" id="3032872"/>
    <lineage>
        <taxon>Bacteria</taxon>
        <taxon>Bacillati</taxon>
        <taxon>Bacillota</taxon>
        <taxon>Clostridia</taxon>
        <taxon>Lachnospirales</taxon>
        <taxon>Lachnospiraceae</taxon>
        <taxon>Petralouisia</taxon>
    </lineage>
</organism>
<protein>
    <submittedName>
        <fullName evidence="1">ABC transporter substrate-binding protein</fullName>
    </submittedName>
</protein>
<dbReference type="Proteomes" id="UP000304953">
    <property type="component" value="Unassembled WGS sequence"/>
</dbReference>
<sequence length="351" mass="40215">MKKALCCLLICLAISWLFAGCGPKDSENTLTVLNYGKYLDPDAIEMFEEETGIKVELEEYVTPENMYTKYRAGAIDYDLICTSDYMVEKLIQEGEVLELDYSNIPLSENLDSTYFEFSKSFDPENKYAIPYFFGTVGILYNKDMVDESKVNSWNILWDQEYSGQIIMADSVRDSFMVALKLLGCSLNTTDDAQLKEAQDLLLKQKPLVYSYLVDEAQDEMISENAAMAVVYSGEAGYALEFNDKLAFSVPEEGSNMWIDSWFIPKSARHKENAEKFLNFLCREDISMMNFDYVYYATPNQKTRKALDLDLQENTTIFPPTETLNNCEVLKPLDDETTMKLNLLWKEVKAAD</sequence>
<keyword evidence="2" id="KW-1185">Reference proteome</keyword>
<dbReference type="EMBL" id="SRYA01000019">
    <property type="protein sequence ID" value="TGY96228.1"/>
    <property type="molecule type" value="Genomic_DNA"/>
</dbReference>
<comment type="caution">
    <text evidence="1">The sequence shown here is derived from an EMBL/GenBank/DDBJ whole genome shotgun (WGS) entry which is preliminary data.</text>
</comment>
<reference evidence="1" key="1">
    <citation type="submission" date="2019-04" db="EMBL/GenBank/DDBJ databases">
        <title>Microbes associate with the intestines of laboratory mice.</title>
        <authorList>
            <person name="Navarre W."/>
            <person name="Wong E."/>
            <person name="Huang K."/>
            <person name="Tropini C."/>
            <person name="Ng K."/>
            <person name="Yu B."/>
        </authorList>
    </citation>
    <scope>NUCLEOTIDE SEQUENCE</scope>
    <source>
        <strain evidence="1">NM01_1-7b</strain>
    </source>
</reference>
<accession>A0AC61RW98</accession>
<name>A0AC61RW98_9FIRM</name>